<accession>A0ABQ6A2N9</accession>
<dbReference type="EMBL" id="BSOR01000033">
    <property type="protein sequence ID" value="GLR64503.1"/>
    <property type="molecule type" value="Genomic_DNA"/>
</dbReference>
<dbReference type="RefSeq" id="WP_027851720.1">
    <property type="nucleotide sequence ID" value="NZ_BSOR01000033.1"/>
</dbReference>
<sequence length="176" mass="19464">MRIENAYTKSLEVQESLNTSLNSAQGAQFSLVLSLMMAPVYSPDLHHLYNNLPVQNYAPQSIYPNHIPTSFDPPGLTNYVNRPPTHHNITLVEDTYSRSLARSIQSDMGEALVQGNSGYFSWLRALTEEYPRLQFITTLKPAGAPEPRQVAAAYAAQAKPDTDTLIKELNSISVAA</sequence>
<reference evidence="2" key="1">
    <citation type="journal article" date="2019" name="Int. J. Syst. Evol. Microbiol.">
        <title>The Global Catalogue of Microorganisms (GCM) 10K type strain sequencing project: providing services to taxonomists for standard genome sequencing and annotation.</title>
        <authorList>
            <consortium name="The Broad Institute Genomics Platform"/>
            <consortium name="The Broad Institute Genome Sequencing Center for Infectious Disease"/>
            <person name="Wu L."/>
            <person name="Ma J."/>
        </authorList>
    </citation>
    <scope>NUCLEOTIDE SEQUENCE [LARGE SCALE GENOMIC DNA]</scope>
    <source>
        <strain evidence="2">NBRC 100033</strain>
    </source>
</reference>
<organism evidence="1 2">
    <name type="scientific">Marinospirillum insulare</name>
    <dbReference type="NCBI Taxonomy" id="217169"/>
    <lineage>
        <taxon>Bacteria</taxon>
        <taxon>Pseudomonadati</taxon>
        <taxon>Pseudomonadota</taxon>
        <taxon>Gammaproteobacteria</taxon>
        <taxon>Oceanospirillales</taxon>
        <taxon>Oceanospirillaceae</taxon>
        <taxon>Marinospirillum</taxon>
    </lineage>
</organism>
<dbReference type="Proteomes" id="UP001156682">
    <property type="component" value="Unassembled WGS sequence"/>
</dbReference>
<proteinExistence type="predicted"/>
<name>A0ABQ6A2N9_9GAMM</name>
<comment type="caution">
    <text evidence="1">The sequence shown here is derived from an EMBL/GenBank/DDBJ whole genome shotgun (WGS) entry which is preliminary data.</text>
</comment>
<evidence type="ECO:0000313" key="2">
    <source>
        <dbReference type="Proteomes" id="UP001156682"/>
    </source>
</evidence>
<keyword evidence="2" id="KW-1185">Reference proteome</keyword>
<gene>
    <name evidence="1" type="ORF">GCM10007878_19410</name>
</gene>
<protein>
    <submittedName>
        <fullName evidence="1">Uncharacterized protein</fullName>
    </submittedName>
</protein>
<evidence type="ECO:0000313" key="1">
    <source>
        <dbReference type="EMBL" id="GLR64503.1"/>
    </source>
</evidence>